<feature type="transmembrane region" description="Helical" evidence="1">
    <location>
        <begin position="22"/>
        <end position="43"/>
    </location>
</feature>
<sequence>MLLATVFVYIYVIFTGFGKRNFIGGTLCSAIVIISGAMMWFLCSSNGYNTTIANNTIITIVVLFTATAVVTAIYTWAFEDVFAKASPFIFRVVVSIPFIGVVFGAPFIFVVRKRAQMIR</sequence>
<proteinExistence type="predicted"/>
<organism evidence="2">
    <name type="scientific">hydrothermal vent metagenome</name>
    <dbReference type="NCBI Taxonomy" id="652676"/>
    <lineage>
        <taxon>unclassified sequences</taxon>
        <taxon>metagenomes</taxon>
        <taxon>ecological metagenomes</taxon>
    </lineage>
</organism>
<name>A0A3B0UNP7_9ZZZZ</name>
<feature type="transmembrane region" description="Helical" evidence="1">
    <location>
        <begin position="88"/>
        <end position="111"/>
    </location>
</feature>
<dbReference type="AlphaFoldDB" id="A0A3B0UNP7"/>
<gene>
    <name evidence="2" type="ORF">MNBD_CPR01-261</name>
</gene>
<keyword evidence="1" id="KW-0472">Membrane</keyword>
<reference evidence="2" key="1">
    <citation type="submission" date="2018-06" db="EMBL/GenBank/DDBJ databases">
        <authorList>
            <person name="Zhirakovskaya E."/>
        </authorList>
    </citation>
    <scope>NUCLEOTIDE SEQUENCE</scope>
</reference>
<keyword evidence="1" id="KW-1133">Transmembrane helix</keyword>
<accession>A0A3B0UNP7</accession>
<dbReference type="EMBL" id="UOEV01000066">
    <property type="protein sequence ID" value="VAW32791.1"/>
    <property type="molecule type" value="Genomic_DNA"/>
</dbReference>
<evidence type="ECO:0000313" key="2">
    <source>
        <dbReference type="EMBL" id="VAW32791.1"/>
    </source>
</evidence>
<keyword evidence="1" id="KW-0812">Transmembrane</keyword>
<protein>
    <submittedName>
        <fullName evidence="2">Uncharacterized protein</fullName>
    </submittedName>
</protein>
<evidence type="ECO:0000256" key="1">
    <source>
        <dbReference type="SAM" id="Phobius"/>
    </source>
</evidence>
<feature type="transmembrane region" description="Helical" evidence="1">
    <location>
        <begin position="55"/>
        <end position="76"/>
    </location>
</feature>